<accession>A0A1P8UIM3</accession>
<keyword evidence="3" id="KW-1185">Reference proteome</keyword>
<gene>
    <name evidence="2" type="ORF">BW247_11755</name>
</gene>
<dbReference type="SUPFAM" id="SSF56281">
    <property type="entry name" value="Metallo-hydrolase/oxidoreductase"/>
    <property type="match status" value="2"/>
</dbReference>
<reference evidence="2 3" key="1">
    <citation type="submission" date="2017-01" db="EMBL/GenBank/DDBJ databases">
        <title>Draft sequence of Acidihalobacter ferrooxidans strain DSM 14175 (strain V8).</title>
        <authorList>
            <person name="Khaleque H.N."/>
            <person name="Ramsay J.P."/>
            <person name="Murphy R.J.T."/>
            <person name="Kaksonen A.H."/>
            <person name="Boxall N.J."/>
            <person name="Watkin E.L.J."/>
        </authorList>
    </citation>
    <scope>NUCLEOTIDE SEQUENCE [LARGE SCALE GENOMIC DNA]</scope>
    <source>
        <strain evidence="2 3">V8</strain>
    </source>
</reference>
<dbReference type="PANTHER" id="PTHR11203:SF37">
    <property type="entry name" value="INTEGRATOR COMPLEX SUBUNIT 11"/>
    <property type="match status" value="1"/>
</dbReference>
<proteinExistence type="predicted"/>
<dbReference type="EMBL" id="CP019434">
    <property type="protein sequence ID" value="APZ43680.1"/>
    <property type="molecule type" value="Genomic_DNA"/>
</dbReference>
<dbReference type="PANTHER" id="PTHR11203">
    <property type="entry name" value="CLEAVAGE AND POLYADENYLATION SPECIFICITY FACTOR FAMILY MEMBER"/>
    <property type="match status" value="1"/>
</dbReference>
<dbReference type="RefSeq" id="WP_076837316.1">
    <property type="nucleotide sequence ID" value="NZ_CP019434.1"/>
</dbReference>
<dbReference type="Gene3D" id="3.40.50.10890">
    <property type="match status" value="1"/>
</dbReference>
<feature type="domain" description="Zn-dependent metallo-hydrolase RNA specificity" evidence="1">
    <location>
        <begin position="41"/>
        <end position="94"/>
    </location>
</feature>
<dbReference type="KEGG" id="afy:BW247_11755"/>
<dbReference type="InterPro" id="IPR011108">
    <property type="entry name" value="RMMBL"/>
</dbReference>
<evidence type="ECO:0000259" key="1">
    <source>
        <dbReference type="Pfam" id="PF07521"/>
    </source>
</evidence>
<sequence length="107" mass="11964">MKLSFYGADRDVTGSCHLLEAQGKRILIGGAERIKLFGDTIQVRVPLHAINGFSAHADRDEWLTWHSARHPARTILVHGEEKALRSFAEHLHGTSVDMPRKGDEIVL</sequence>
<dbReference type="Gene3D" id="3.60.15.10">
    <property type="entry name" value="Ribonuclease Z/Hydroxyacylglutathione hydrolase-like"/>
    <property type="match status" value="1"/>
</dbReference>
<dbReference type="InterPro" id="IPR050698">
    <property type="entry name" value="MBL"/>
</dbReference>
<name>A0A1P8UIM3_9GAMM</name>
<evidence type="ECO:0000313" key="3">
    <source>
        <dbReference type="Proteomes" id="UP000243807"/>
    </source>
</evidence>
<evidence type="ECO:0000313" key="2">
    <source>
        <dbReference type="EMBL" id="APZ43680.1"/>
    </source>
</evidence>
<dbReference type="InterPro" id="IPR036866">
    <property type="entry name" value="RibonucZ/Hydroxyglut_hydro"/>
</dbReference>
<dbReference type="Pfam" id="PF07521">
    <property type="entry name" value="RMMBL"/>
    <property type="match status" value="1"/>
</dbReference>
<dbReference type="AlphaFoldDB" id="A0A1P8UIM3"/>
<dbReference type="Proteomes" id="UP000243807">
    <property type="component" value="Chromosome"/>
</dbReference>
<dbReference type="STRING" id="1765967.BW247_11755"/>
<dbReference type="GO" id="GO:0004521">
    <property type="term" value="F:RNA endonuclease activity"/>
    <property type="evidence" value="ECO:0007669"/>
    <property type="project" value="TreeGrafter"/>
</dbReference>
<protein>
    <recommendedName>
        <fullName evidence="1">Zn-dependent metallo-hydrolase RNA specificity domain-containing protein</fullName>
    </recommendedName>
</protein>
<organism evidence="2 3">
    <name type="scientific">Acidihalobacter ferrooxydans</name>
    <dbReference type="NCBI Taxonomy" id="1765967"/>
    <lineage>
        <taxon>Bacteria</taxon>
        <taxon>Pseudomonadati</taxon>
        <taxon>Pseudomonadota</taxon>
        <taxon>Gammaproteobacteria</taxon>
        <taxon>Chromatiales</taxon>
        <taxon>Ectothiorhodospiraceae</taxon>
        <taxon>Acidihalobacter</taxon>
    </lineage>
</organism>